<evidence type="ECO:0000313" key="3">
    <source>
        <dbReference type="EMBL" id="MFM2486820.1"/>
    </source>
</evidence>
<dbReference type="InterPro" id="IPR014048">
    <property type="entry name" value="MethylDNA_cys_MeTrfase_DNA-bd"/>
</dbReference>
<reference evidence="3 4" key="1">
    <citation type="journal article" date="2013" name="Int. J. Syst. Evol. Microbiol.">
        <title>Celerinatantimonas yamalensis sp. nov., a cold-adapted diazotrophic bacterium from a cold permafrost brine.</title>
        <authorList>
            <person name="Shcherbakova V."/>
            <person name="Chuvilskaya N."/>
            <person name="Rivkina E."/>
            <person name="Demidov N."/>
            <person name="Uchaeva V."/>
            <person name="Suetin S."/>
            <person name="Suzina N."/>
            <person name="Gilichinsky D."/>
        </authorList>
    </citation>
    <scope>NUCLEOTIDE SEQUENCE [LARGE SCALE GENOMIC DNA]</scope>
    <source>
        <strain evidence="3 4">C7</strain>
    </source>
</reference>
<dbReference type="Proteomes" id="UP001629953">
    <property type="component" value="Unassembled WGS sequence"/>
</dbReference>
<evidence type="ECO:0000256" key="1">
    <source>
        <dbReference type="ARBA" id="ARBA00022763"/>
    </source>
</evidence>
<dbReference type="SUPFAM" id="SSF46767">
    <property type="entry name" value="Methylated DNA-protein cysteine methyltransferase, C-terminal domain"/>
    <property type="match status" value="1"/>
</dbReference>
<accession>A0ABW9GCQ0</accession>
<dbReference type="Gene3D" id="1.10.10.10">
    <property type="entry name" value="Winged helix-like DNA-binding domain superfamily/Winged helix DNA-binding domain"/>
    <property type="match status" value="1"/>
</dbReference>
<dbReference type="NCBIfam" id="TIGR00589">
    <property type="entry name" value="ogt"/>
    <property type="match status" value="1"/>
</dbReference>
<keyword evidence="1" id="KW-0227">DNA damage</keyword>
<protein>
    <submittedName>
        <fullName evidence="3">MGMT family protein</fullName>
    </submittedName>
</protein>
<dbReference type="InterPro" id="IPR036217">
    <property type="entry name" value="MethylDNA_cys_MeTrfase_DNAb"/>
</dbReference>
<comment type="caution">
    <text evidence="3">The sequence shown here is derived from an EMBL/GenBank/DDBJ whole genome shotgun (WGS) entry which is preliminary data.</text>
</comment>
<feature type="domain" description="Methylated-DNA-[protein]-cysteine S-methyltransferase DNA binding" evidence="2">
    <location>
        <begin position="10"/>
        <end position="91"/>
    </location>
</feature>
<dbReference type="RefSeq" id="WP_408625115.1">
    <property type="nucleotide sequence ID" value="NZ_JBEQCT010000011.1"/>
</dbReference>
<dbReference type="PANTHER" id="PTHR42942">
    <property type="entry name" value="6-O-METHYLGUANINE DNA METHYLTRANSFERASE"/>
    <property type="match status" value="1"/>
</dbReference>
<sequence length="108" mass="12181">MSDSPMKPDYRAQFYLVIASIPPGKVASYGQVAAMAGFPRMARAVGRALKKLPRESQLPWHRVVNARGKLSFPPLSSQYQRQRYLLECEGIAFIGERIPLPSYLWQGD</sequence>
<dbReference type="PANTHER" id="PTHR42942:SF1">
    <property type="entry name" value="ALKYLTRANSFERASE-LIKE PROTEIN 1"/>
    <property type="match status" value="1"/>
</dbReference>
<dbReference type="CDD" id="cd06445">
    <property type="entry name" value="ATase"/>
    <property type="match status" value="1"/>
</dbReference>
<evidence type="ECO:0000313" key="4">
    <source>
        <dbReference type="Proteomes" id="UP001629953"/>
    </source>
</evidence>
<organism evidence="3 4">
    <name type="scientific">Celerinatantimonas yamalensis</name>
    <dbReference type="NCBI Taxonomy" id="559956"/>
    <lineage>
        <taxon>Bacteria</taxon>
        <taxon>Pseudomonadati</taxon>
        <taxon>Pseudomonadota</taxon>
        <taxon>Gammaproteobacteria</taxon>
        <taxon>Celerinatantimonadaceae</taxon>
        <taxon>Celerinatantimonas</taxon>
    </lineage>
</organism>
<dbReference type="InterPro" id="IPR036388">
    <property type="entry name" value="WH-like_DNA-bd_sf"/>
</dbReference>
<evidence type="ECO:0000259" key="2">
    <source>
        <dbReference type="Pfam" id="PF01035"/>
    </source>
</evidence>
<gene>
    <name evidence="3" type="ORF">ABUE30_17445</name>
</gene>
<name>A0ABW9GCQ0_9GAMM</name>
<dbReference type="EMBL" id="JBEQCT010000011">
    <property type="protein sequence ID" value="MFM2486820.1"/>
    <property type="molecule type" value="Genomic_DNA"/>
</dbReference>
<dbReference type="InterPro" id="IPR052520">
    <property type="entry name" value="ATL_DNA_repair"/>
</dbReference>
<dbReference type="Pfam" id="PF01035">
    <property type="entry name" value="DNA_binding_1"/>
    <property type="match status" value="1"/>
</dbReference>
<keyword evidence="4" id="KW-1185">Reference proteome</keyword>
<proteinExistence type="predicted"/>